<dbReference type="PROSITE" id="PS00109">
    <property type="entry name" value="PROTEIN_KINASE_TYR"/>
    <property type="match status" value="1"/>
</dbReference>
<dbReference type="InterPro" id="IPR016201">
    <property type="entry name" value="PSI"/>
</dbReference>
<feature type="chain" id="PRO_5008787027" description="Hepatocyte growth factor receptor" evidence="22">
    <location>
        <begin position="21"/>
        <end position="1662"/>
    </location>
</feature>
<keyword evidence="7 22" id="KW-0732">Signal</keyword>
<evidence type="ECO:0000256" key="12">
    <source>
        <dbReference type="ARBA" id="ARBA00023157"/>
    </source>
</evidence>
<dbReference type="PRINTS" id="PR00109">
    <property type="entry name" value="TYRKINASE"/>
</dbReference>
<dbReference type="InterPro" id="IPR017441">
    <property type="entry name" value="Protein_kinase_ATP_BS"/>
</dbReference>
<dbReference type="Gene3D" id="3.30.200.20">
    <property type="entry name" value="Phosphorylase Kinase, domain 1"/>
    <property type="match status" value="1"/>
</dbReference>
<dbReference type="GO" id="GO:0030334">
    <property type="term" value="P:regulation of cell migration"/>
    <property type="evidence" value="ECO:0007669"/>
    <property type="project" value="TreeGrafter"/>
</dbReference>
<evidence type="ECO:0000256" key="5">
    <source>
        <dbReference type="ARBA" id="ARBA00022475"/>
    </source>
</evidence>
<dbReference type="OMA" id="TPFMATE"/>
<dbReference type="SMART" id="SM00423">
    <property type="entry name" value="PSI"/>
    <property type="match status" value="3"/>
</dbReference>
<evidence type="ECO:0000256" key="8">
    <source>
        <dbReference type="ARBA" id="ARBA00022737"/>
    </source>
</evidence>
<evidence type="ECO:0000256" key="9">
    <source>
        <dbReference type="ARBA" id="ARBA00022843"/>
    </source>
</evidence>
<dbReference type="GO" id="GO:0004714">
    <property type="term" value="F:transmembrane receptor protein tyrosine kinase activity"/>
    <property type="evidence" value="ECO:0007669"/>
    <property type="project" value="UniProtKB-EC"/>
</dbReference>
<evidence type="ECO:0000256" key="14">
    <source>
        <dbReference type="ARBA" id="ARBA00023180"/>
    </source>
</evidence>
<evidence type="ECO:0000256" key="6">
    <source>
        <dbReference type="ARBA" id="ARBA00022692"/>
    </source>
</evidence>
<evidence type="ECO:0000259" key="24">
    <source>
        <dbReference type="PROSITE" id="PS51004"/>
    </source>
</evidence>
<keyword evidence="20" id="KW-0547">Nucleotide-binding</keyword>
<evidence type="ECO:0000256" key="17">
    <source>
        <dbReference type="ARBA" id="ARBA00033117"/>
    </source>
</evidence>
<dbReference type="PROSITE" id="PS50011">
    <property type="entry name" value="PROTEIN_KINASE_DOM"/>
    <property type="match status" value="1"/>
</dbReference>
<keyword evidence="12" id="KW-1015">Disulfide bond</keyword>
<comment type="caution">
    <text evidence="19">Lacks conserved residue(s) required for the propagation of feature annotation.</text>
</comment>
<evidence type="ECO:0000256" key="22">
    <source>
        <dbReference type="SAM" id="SignalP"/>
    </source>
</evidence>
<evidence type="ECO:0000256" key="10">
    <source>
        <dbReference type="ARBA" id="ARBA00022989"/>
    </source>
</evidence>
<evidence type="ECO:0000256" key="11">
    <source>
        <dbReference type="ARBA" id="ARBA00023136"/>
    </source>
</evidence>
<name>R7THQ5_CAPTE</name>
<reference evidence="27" key="1">
    <citation type="submission" date="2012-12" db="EMBL/GenBank/DDBJ databases">
        <authorList>
            <person name="Hellsten U."/>
            <person name="Grimwood J."/>
            <person name="Chapman J.A."/>
            <person name="Shapiro H."/>
            <person name="Aerts A."/>
            <person name="Otillar R.P."/>
            <person name="Terry A.Y."/>
            <person name="Boore J.L."/>
            <person name="Simakov O."/>
            <person name="Marletaz F."/>
            <person name="Cho S.-J."/>
            <person name="Edsinger-Gonzales E."/>
            <person name="Havlak P."/>
            <person name="Kuo D.-H."/>
            <person name="Larsson T."/>
            <person name="Lv J."/>
            <person name="Arendt D."/>
            <person name="Savage R."/>
            <person name="Osoegawa K."/>
            <person name="de Jong P."/>
            <person name="Lindberg D.R."/>
            <person name="Seaver E.C."/>
            <person name="Weisblat D.A."/>
            <person name="Putnam N.H."/>
            <person name="Grigoriev I.V."/>
            <person name="Rokhsar D.S."/>
        </authorList>
    </citation>
    <scope>NUCLEOTIDE SEQUENCE</scope>
    <source>
        <strain evidence="27">I ESC-2004</strain>
    </source>
</reference>
<comment type="subcellular location">
    <subcellularLocation>
        <location evidence="1">Cell membrane</location>
        <topology evidence="1">Single-pass type I membrane protein</topology>
    </subcellularLocation>
</comment>
<dbReference type="SMART" id="SM00429">
    <property type="entry name" value="IPT"/>
    <property type="match status" value="3"/>
</dbReference>
<evidence type="ECO:0000313" key="27">
    <source>
        <dbReference type="Proteomes" id="UP000014760"/>
    </source>
</evidence>
<dbReference type="GO" id="GO:0005524">
    <property type="term" value="F:ATP binding"/>
    <property type="evidence" value="ECO:0007669"/>
    <property type="project" value="UniProtKB-UniRule"/>
</dbReference>
<sequence length="1662" mass="184131">MDWSWLLAVWLVSLQQGSYASQILKTFPSESGVTLRNLVYSSVTNELFVGGVNRIYKLDDNLSLKTSLTTGPREDSVQCPPNPSDSCCTGSDTQTCSVVRKRSNATTMALAIDTSNNKLIACSDLYYGSCHKVDMSSLRIVERVFVPVVSNDPDLLPIIFISDGMDGEGNLYVASPRSHLGMDQYTRRVPLLATRSLSSFEYARDASFKDLRNTDNYEYFEVLYKYAFDYKGYNYFMSVQRESLTSRVLVTKISRVCQLDEYYNSYIEIPLSCSSSNTGYNVLTSAYLGKPGSILARMTGAKTTDSVIFATFTKDGDPSKSAVCIYPMPVVMRAFLSALQRCFSGNNVVVKVGPEHLVQPQQCTAMSVDVTGKYCGTVSSNNPIEGKTDLSHFALYRINGEFLTAIRVKAIDIHTVIYLATESGKILKLVPETLSSGRVYQEYPLNSGPVLPHGMKFDKTMDSLYVLTANKVLKVLVSECDKHVSCESCLGAGDPHCGWCFSQNMCTDQDECPDSENFSWFDYSATCPSVSTIDPGQISFSSFQQTAISLILPLFPNNVEEGVVKCVLKGSHPPQEVPAKAQTWNSNGKASGTEVLCENFKAISALPDGKDHVELDLEIRVMNSPWASTVVMVYDCGRLSSCTDCANTTMPCDWCVEHHSCSAKDPPSCAGGIVITSGKKPRTRLATGFTTLYGLEMCPQIDNLPSISEIKAPSGVAKSFTVRAFNLQSVHTEMQCRYSTPSQTIVTTAELRDVSVNVKDVICKERVLSYLRDSPFEKFPLDVMWDGHPIDNPSNIQIVVYKCSQLASNCGHCLLLDPSYDCGWCENGCSMQRDCPTGLLERNATCPDPQITSFSPRGGPVNGGTILTIQGTNLGKTVSDIKNSVNVAGVLCSVNASMYIAPETVVCKTGPASAAHNGTITIRVKDKFTANSPTKFIYADPIVTGFKPKQGPMSGGTNVTIFGHQLDLGSNFTVSMNNVRLQILEKHENRLVVRTPPQDRNYLRPISLLLDNSEENLLSPSFQFREDPDIDDVQPELAILSGGNILTVIGKNLDIIQKPYIQVTVPDGQQRQALCETLLASRMHCPTPDLSEYANVPTPGRAKRDFQYNPFVPSFPMKVRYGFVMDGVETLLNLPGDSQLTYYEDPYFFPFSGADRTKPYSKDMDLEISGEKLLVFEIFNKEAIILVGGVSCPVTRVDKVRIICKPPTSPRIMDNGLATVVAKLGNVKTELGKLNYAAGANVSTALILGIVLGLLLPLVIIAIIIFICWRRRNSRKNRNKVVMPPPNSVPNNYQQNRGSAELDGAAAEEAIPLKANEEGYLDDAPIGEKTNWADLLNRIENPKIRKAVADVMISKDRLELGELIGKGHFSCVYAGTLLDESYENPSKVAIKTLQSNDFDRHSVENFLKEGVIMKNFRHAHVLQLLGVVVGPSNEPMVVLPFMANGDLRSYVKDKKKNFTARQLLGLAQQVAEGMAYLSSLNCVHRDLAARNCMIDEENIVRVADFGLTRDLYERDYYSSKDRKAKLPIKWMALESLEDFVFTNRTDVWSYGVLMWELMTRGVTPYPDVDVFDIRTYLASGRRLRKPKYCPDNVYKIMLDCWHEIPERRPNFADLVNRLEILLNPPKKRQPSTEPATSEPMYMNISKSDSVEYLNPVSPPAET</sequence>
<accession>R7THQ5</accession>
<dbReference type="InterPro" id="IPR000719">
    <property type="entry name" value="Prot_kinase_dom"/>
</dbReference>
<dbReference type="Pfam" id="PF07714">
    <property type="entry name" value="PK_Tyr_Ser-Thr"/>
    <property type="match status" value="1"/>
</dbReference>
<evidence type="ECO:0000313" key="25">
    <source>
        <dbReference type="EMBL" id="ELT93318.1"/>
    </source>
</evidence>
<dbReference type="GO" id="GO:0017154">
    <property type="term" value="F:semaphorin receptor activity"/>
    <property type="evidence" value="ECO:0007669"/>
    <property type="project" value="InterPro"/>
</dbReference>
<evidence type="ECO:0000256" key="15">
    <source>
        <dbReference type="ARBA" id="ARBA00030820"/>
    </source>
</evidence>
<dbReference type="Proteomes" id="UP000014760">
    <property type="component" value="Unassembled WGS sequence"/>
</dbReference>
<dbReference type="Gene3D" id="2.60.40.10">
    <property type="entry name" value="Immunoglobulins"/>
    <property type="match status" value="4"/>
</dbReference>
<keyword evidence="9" id="KW-0832">Ubl conjugation</keyword>
<dbReference type="CDD" id="cd11236">
    <property type="entry name" value="Sema_plexin_like"/>
    <property type="match status" value="1"/>
</dbReference>
<dbReference type="Pfam" id="PF01833">
    <property type="entry name" value="TIG"/>
    <property type="match status" value="2"/>
</dbReference>
<keyword evidence="13" id="KW-0675">Receptor</keyword>
<dbReference type="HOGENOM" id="CLU_242110_0_0_1"/>
<dbReference type="GO" id="GO:0005886">
    <property type="term" value="C:plasma membrane"/>
    <property type="evidence" value="ECO:0007669"/>
    <property type="project" value="UniProtKB-SubCell"/>
</dbReference>
<dbReference type="SMART" id="SM00219">
    <property type="entry name" value="TyrKc"/>
    <property type="match status" value="1"/>
</dbReference>
<protein>
    <recommendedName>
        <fullName evidence="4">Hepatocyte growth factor receptor</fullName>
        <ecNumber evidence="3">2.7.10.1</ecNumber>
    </recommendedName>
    <alternativeName>
        <fullName evidence="18">HGF/SF receptor</fullName>
    </alternativeName>
    <alternativeName>
        <fullName evidence="17">Proto-oncogene c-Met</fullName>
    </alternativeName>
    <alternativeName>
        <fullName evidence="15">Scatter factor receptor</fullName>
    </alternativeName>
    <alternativeName>
        <fullName evidence="16">Tyrosine-protein kinase Met</fullName>
    </alternativeName>
</protein>
<dbReference type="InterPro" id="IPR002165">
    <property type="entry name" value="Plexin_repeat"/>
</dbReference>
<dbReference type="InterPro" id="IPR008266">
    <property type="entry name" value="Tyr_kinase_AS"/>
</dbReference>
<evidence type="ECO:0000256" key="1">
    <source>
        <dbReference type="ARBA" id="ARBA00004251"/>
    </source>
</evidence>
<keyword evidence="27" id="KW-1185">Reference proteome</keyword>
<keyword evidence="8" id="KW-0677">Repeat</keyword>
<dbReference type="InterPro" id="IPR015943">
    <property type="entry name" value="WD40/YVTN_repeat-like_dom_sf"/>
</dbReference>
<dbReference type="SUPFAM" id="SSF101912">
    <property type="entry name" value="Sema domain"/>
    <property type="match status" value="1"/>
</dbReference>
<evidence type="ECO:0000256" key="21">
    <source>
        <dbReference type="SAM" id="Phobius"/>
    </source>
</evidence>
<dbReference type="EMBL" id="AMQN01012823">
    <property type="status" value="NOT_ANNOTATED_CDS"/>
    <property type="molecule type" value="Genomic_DNA"/>
</dbReference>
<dbReference type="EMBL" id="KB309782">
    <property type="protein sequence ID" value="ELT93318.1"/>
    <property type="molecule type" value="Genomic_DNA"/>
</dbReference>
<dbReference type="Gene3D" id="1.10.510.10">
    <property type="entry name" value="Transferase(Phosphotransferase) domain 1"/>
    <property type="match status" value="1"/>
</dbReference>
<dbReference type="InterPro" id="IPR002909">
    <property type="entry name" value="IPT_dom"/>
</dbReference>
<keyword evidence="10 21" id="KW-1133">Transmembrane helix</keyword>
<organism evidence="25">
    <name type="scientific">Capitella teleta</name>
    <name type="common">Polychaete worm</name>
    <dbReference type="NCBI Taxonomy" id="283909"/>
    <lineage>
        <taxon>Eukaryota</taxon>
        <taxon>Metazoa</taxon>
        <taxon>Spiralia</taxon>
        <taxon>Lophotrochozoa</taxon>
        <taxon>Annelida</taxon>
        <taxon>Polychaeta</taxon>
        <taxon>Sedentaria</taxon>
        <taxon>Scolecida</taxon>
        <taxon>Capitellidae</taxon>
        <taxon>Capitella</taxon>
    </lineage>
</organism>
<keyword evidence="14" id="KW-0325">Glycoprotein</keyword>
<dbReference type="SUPFAM" id="SSF56112">
    <property type="entry name" value="Protein kinase-like (PK-like)"/>
    <property type="match status" value="1"/>
</dbReference>
<dbReference type="Pfam" id="PF18020">
    <property type="entry name" value="TIG_2"/>
    <property type="match status" value="1"/>
</dbReference>
<dbReference type="InterPro" id="IPR031148">
    <property type="entry name" value="Plexin"/>
</dbReference>
<dbReference type="InterPro" id="IPR020635">
    <property type="entry name" value="Tyr_kinase_cat_dom"/>
</dbReference>
<feature type="domain" description="Protein kinase" evidence="23">
    <location>
        <begin position="1358"/>
        <end position="1622"/>
    </location>
</feature>
<dbReference type="InterPro" id="IPR041362">
    <property type="entry name" value="TIG2_plexin"/>
</dbReference>
<feature type="transmembrane region" description="Helical" evidence="21">
    <location>
        <begin position="1245"/>
        <end position="1269"/>
    </location>
</feature>
<dbReference type="STRING" id="283909.R7THQ5"/>
<keyword evidence="11 21" id="KW-0472">Membrane</keyword>
<dbReference type="InterPro" id="IPR013783">
    <property type="entry name" value="Ig-like_fold"/>
</dbReference>
<dbReference type="FunFam" id="2.60.40.10:FF:000203">
    <property type="entry name" value="Plexin B2"/>
    <property type="match status" value="1"/>
</dbReference>
<dbReference type="Gene3D" id="2.130.10.10">
    <property type="entry name" value="YVTN repeat-like/Quinoprotein amine dehydrogenase"/>
    <property type="match status" value="1"/>
</dbReference>
<evidence type="ECO:0000256" key="13">
    <source>
        <dbReference type="ARBA" id="ARBA00023170"/>
    </source>
</evidence>
<dbReference type="SUPFAM" id="SSF103575">
    <property type="entry name" value="Plexin repeat"/>
    <property type="match status" value="2"/>
</dbReference>
<dbReference type="InterPro" id="IPR001245">
    <property type="entry name" value="Ser-Thr/Tyr_kinase_cat_dom"/>
</dbReference>
<dbReference type="GO" id="GO:0002116">
    <property type="term" value="C:semaphorin receptor complex"/>
    <property type="evidence" value="ECO:0007669"/>
    <property type="project" value="TreeGrafter"/>
</dbReference>
<keyword evidence="5" id="KW-1003">Cell membrane</keyword>
<evidence type="ECO:0000256" key="18">
    <source>
        <dbReference type="ARBA" id="ARBA00033136"/>
    </source>
</evidence>
<gene>
    <name evidence="25" type="ORF">CAPTEDRAFT_225337</name>
</gene>
<evidence type="ECO:0000256" key="2">
    <source>
        <dbReference type="ARBA" id="ARBA00010297"/>
    </source>
</evidence>
<feature type="signal peptide" evidence="22">
    <location>
        <begin position="1"/>
        <end position="20"/>
    </location>
</feature>
<dbReference type="PANTHER" id="PTHR22625">
    <property type="entry name" value="PLEXIN"/>
    <property type="match status" value="1"/>
</dbReference>
<keyword evidence="6 21" id="KW-0812">Transmembrane</keyword>
<dbReference type="Pfam" id="PF01403">
    <property type="entry name" value="Sema"/>
    <property type="match status" value="1"/>
</dbReference>
<keyword evidence="20" id="KW-0067">ATP-binding</keyword>
<evidence type="ECO:0000313" key="26">
    <source>
        <dbReference type="EnsemblMetazoa" id="CapteP225337"/>
    </source>
</evidence>
<evidence type="ECO:0000256" key="3">
    <source>
        <dbReference type="ARBA" id="ARBA00011902"/>
    </source>
</evidence>
<dbReference type="InterPro" id="IPR011009">
    <property type="entry name" value="Kinase-like_dom_sf"/>
</dbReference>
<dbReference type="InterPro" id="IPR036352">
    <property type="entry name" value="Semap_dom_sf"/>
</dbReference>
<dbReference type="EC" id="2.7.10.1" evidence="3"/>
<dbReference type="FunFam" id="1.10.510.10:FF:000743">
    <property type="entry name" value="Predicted protein"/>
    <property type="match status" value="1"/>
</dbReference>
<dbReference type="Pfam" id="PF01437">
    <property type="entry name" value="PSI"/>
    <property type="match status" value="1"/>
</dbReference>
<dbReference type="InterPro" id="IPR001627">
    <property type="entry name" value="Semap_dom"/>
</dbReference>
<evidence type="ECO:0000256" key="7">
    <source>
        <dbReference type="ARBA" id="ARBA00022729"/>
    </source>
</evidence>
<comment type="similarity">
    <text evidence="2">Belongs to the plexin family.</text>
</comment>
<dbReference type="PROSITE" id="PS00107">
    <property type="entry name" value="PROTEIN_KINASE_ATP"/>
    <property type="match status" value="1"/>
</dbReference>
<evidence type="ECO:0000256" key="16">
    <source>
        <dbReference type="ARBA" id="ARBA00033031"/>
    </source>
</evidence>
<evidence type="ECO:0000256" key="4">
    <source>
        <dbReference type="ARBA" id="ARBA00019839"/>
    </source>
</evidence>
<reference evidence="25 27" key="2">
    <citation type="journal article" date="2013" name="Nature">
        <title>Insights into bilaterian evolution from three spiralian genomes.</title>
        <authorList>
            <person name="Simakov O."/>
            <person name="Marletaz F."/>
            <person name="Cho S.J."/>
            <person name="Edsinger-Gonzales E."/>
            <person name="Havlak P."/>
            <person name="Hellsten U."/>
            <person name="Kuo D.H."/>
            <person name="Larsson T."/>
            <person name="Lv J."/>
            <person name="Arendt D."/>
            <person name="Savage R."/>
            <person name="Osoegawa K."/>
            <person name="de Jong P."/>
            <person name="Grimwood J."/>
            <person name="Chapman J.A."/>
            <person name="Shapiro H."/>
            <person name="Aerts A."/>
            <person name="Otillar R.P."/>
            <person name="Terry A.Y."/>
            <person name="Boore J.L."/>
            <person name="Grigoriev I.V."/>
            <person name="Lindberg D.R."/>
            <person name="Seaver E.C."/>
            <person name="Weisblat D.A."/>
            <person name="Putnam N.H."/>
            <person name="Rokhsar D.S."/>
        </authorList>
    </citation>
    <scope>NUCLEOTIDE SEQUENCE</scope>
    <source>
        <strain evidence="25 27">I ESC-2004</strain>
    </source>
</reference>
<dbReference type="EnsemblMetazoa" id="CapteT225337">
    <property type="protein sequence ID" value="CapteP225337"/>
    <property type="gene ID" value="CapteG225337"/>
</dbReference>
<evidence type="ECO:0000256" key="20">
    <source>
        <dbReference type="PROSITE-ProRule" id="PRU10141"/>
    </source>
</evidence>
<evidence type="ECO:0000256" key="19">
    <source>
        <dbReference type="PROSITE-ProRule" id="PRU00352"/>
    </source>
</evidence>
<dbReference type="SMART" id="SM00630">
    <property type="entry name" value="Sema"/>
    <property type="match status" value="1"/>
</dbReference>
<proteinExistence type="inferred from homology"/>
<feature type="binding site" evidence="20">
    <location>
        <position position="1391"/>
    </location>
    <ligand>
        <name>ATP</name>
        <dbReference type="ChEBI" id="CHEBI:30616"/>
    </ligand>
</feature>
<evidence type="ECO:0000259" key="23">
    <source>
        <dbReference type="PROSITE" id="PS50011"/>
    </source>
</evidence>
<dbReference type="OrthoDB" id="125363at2759"/>
<feature type="domain" description="Sema" evidence="24">
    <location>
        <begin position="6"/>
        <end position="477"/>
    </location>
</feature>
<dbReference type="SUPFAM" id="SSF81296">
    <property type="entry name" value="E set domains"/>
    <property type="match status" value="3"/>
</dbReference>
<dbReference type="PANTHER" id="PTHR22625:SF70">
    <property type="entry name" value="PLEXIN A, ISOFORM A"/>
    <property type="match status" value="1"/>
</dbReference>
<reference evidence="26" key="3">
    <citation type="submission" date="2015-06" db="UniProtKB">
        <authorList>
            <consortium name="EnsemblMetazoa"/>
        </authorList>
    </citation>
    <scope>IDENTIFICATION</scope>
</reference>
<dbReference type="InterPro" id="IPR014756">
    <property type="entry name" value="Ig_E-set"/>
</dbReference>
<dbReference type="PROSITE" id="PS51004">
    <property type="entry name" value="SEMA"/>
    <property type="match status" value="1"/>
</dbReference>